<dbReference type="SUPFAM" id="SSF47473">
    <property type="entry name" value="EF-hand"/>
    <property type="match status" value="1"/>
</dbReference>
<accession>A0A819P714</accession>
<keyword evidence="1" id="KW-0106">Calcium</keyword>
<evidence type="ECO:0008006" key="4">
    <source>
        <dbReference type="Google" id="ProtNLM"/>
    </source>
</evidence>
<dbReference type="AlphaFoldDB" id="A0A819P714"/>
<evidence type="ECO:0000313" key="2">
    <source>
        <dbReference type="EMBL" id="CAF4008320.1"/>
    </source>
</evidence>
<organism evidence="2 3">
    <name type="scientific">Adineta steineri</name>
    <dbReference type="NCBI Taxonomy" id="433720"/>
    <lineage>
        <taxon>Eukaryota</taxon>
        <taxon>Metazoa</taxon>
        <taxon>Spiralia</taxon>
        <taxon>Gnathifera</taxon>
        <taxon>Rotifera</taxon>
        <taxon>Eurotatoria</taxon>
        <taxon>Bdelloidea</taxon>
        <taxon>Adinetida</taxon>
        <taxon>Adinetidae</taxon>
        <taxon>Adineta</taxon>
    </lineage>
</organism>
<evidence type="ECO:0000313" key="3">
    <source>
        <dbReference type="Proteomes" id="UP000663868"/>
    </source>
</evidence>
<evidence type="ECO:0000256" key="1">
    <source>
        <dbReference type="ARBA" id="ARBA00022837"/>
    </source>
</evidence>
<dbReference type="EMBL" id="CAJOBB010002919">
    <property type="protein sequence ID" value="CAF4008320.1"/>
    <property type="molecule type" value="Genomic_DNA"/>
</dbReference>
<protein>
    <recommendedName>
        <fullName evidence="4">EF-hand domain-containing protein</fullName>
    </recommendedName>
</protein>
<comment type="caution">
    <text evidence="2">The sequence shown here is derived from an EMBL/GenBank/DDBJ whole genome shotgun (WGS) entry which is preliminary data.</text>
</comment>
<reference evidence="2" key="1">
    <citation type="submission" date="2021-02" db="EMBL/GenBank/DDBJ databases">
        <authorList>
            <person name="Nowell W R."/>
        </authorList>
    </citation>
    <scope>NUCLEOTIDE SEQUENCE</scope>
</reference>
<dbReference type="Proteomes" id="UP000663868">
    <property type="component" value="Unassembled WGS sequence"/>
</dbReference>
<dbReference type="InterPro" id="IPR011992">
    <property type="entry name" value="EF-hand-dom_pair"/>
</dbReference>
<dbReference type="InterPro" id="IPR018247">
    <property type="entry name" value="EF_Hand_1_Ca_BS"/>
</dbReference>
<gene>
    <name evidence="2" type="ORF">KXQ929_LOCUS28912</name>
</gene>
<dbReference type="PROSITE" id="PS00018">
    <property type="entry name" value="EF_HAND_1"/>
    <property type="match status" value="1"/>
</dbReference>
<name>A0A819P714_9BILA</name>
<proteinExistence type="predicted"/>
<sequence>MDESLTKSQKYLFMEREFIKTKEKEKIMKTKMSYDILKKFFGDKSNNRLYQLVNEADKDGTDNVELEDFMKIVDDLLNQEKDDDDDDFLDDESYDDRFKDFAQKMGDLANQNAPISPTTVKELLKEFKIELVKE</sequence>